<dbReference type="InterPro" id="IPR021560">
    <property type="entry name" value="DUF3021"/>
</dbReference>
<proteinExistence type="predicted"/>
<dbReference type="Pfam" id="PF11457">
    <property type="entry name" value="DUF3021"/>
    <property type="match status" value="1"/>
</dbReference>
<dbReference type="OrthoDB" id="2224367at2"/>
<evidence type="ECO:0000313" key="3">
    <source>
        <dbReference type="Proteomes" id="UP000185499"/>
    </source>
</evidence>
<sequence>MKYIIDAIIRGIIPFVIMSGISLIMVYQKLNSFQIKSTFLVGIIITLVSAASVIYEIDNLTLTQQSIIHFFVMLITVFPCLIISGWFPLSNIFDFLKLLAIFLVVGVVLWIISFFIFGKLLNK</sequence>
<dbReference type="EMBL" id="CP018888">
    <property type="protein sequence ID" value="APT18472.1"/>
    <property type="molecule type" value="Genomic_DNA"/>
</dbReference>
<evidence type="ECO:0000256" key="1">
    <source>
        <dbReference type="SAM" id="Phobius"/>
    </source>
</evidence>
<dbReference type="GeneID" id="301216859"/>
<feature type="transmembrane region" description="Helical" evidence="1">
    <location>
        <begin position="7"/>
        <end position="27"/>
    </location>
</feature>
<organism evidence="2 3">
    <name type="scientific">Amylolactobacillus amylophilus DSM 20533 = JCM 1125</name>
    <dbReference type="NCBI Taxonomy" id="1423721"/>
    <lineage>
        <taxon>Bacteria</taxon>
        <taxon>Bacillati</taxon>
        <taxon>Bacillota</taxon>
        <taxon>Bacilli</taxon>
        <taxon>Lactobacillales</taxon>
        <taxon>Lactobacillaceae</taxon>
        <taxon>Amylolactobacillus</taxon>
    </lineage>
</organism>
<keyword evidence="3" id="KW-1185">Reference proteome</keyword>
<name>A0A1L6XBY8_9LACO</name>
<evidence type="ECO:0008006" key="4">
    <source>
        <dbReference type="Google" id="ProtNLM"/>
    </source>
</evidence>
<protein>
    <recommendedName>
        <fullName evidence="4">DUF3021 domain-containing protein</fullName>
    </recommendedName>
</protein>
<feature type="transmembrane region" description="Helical" evidence="1">
    <location>
        <begin position="67"/>
        <end position="89"/>
    </location>
</feature>
<dbReference type="KEGG" id="lah:LA20533_03965"/>
<dbReference type="Proteomes" id="UP000185499">
    <property type="component" value="Chromosome"/>
</dbReference>
<dbReference type="RefSeq" id="WP_012477193.1">
    <property type="nucleotide sequence ID" value="NZ_AYYS01000014.1"/>
</dbReference>
<keyword evidence="1" id="KW-0472">Membrane</keyword>
<reference evidence="2 3" key="1">
    <citation type="submission" date="2016-12" db="EMBL/GenBank/DDBJ databases">
        <title>The whole genome sequencing and assembly of Lactobacillus amylophilus DSM 20533T strain.</title>
        <authorList>
            <person name="Lee Y.-J."/>
            <person name="Yi H."/>
            <person name="Bahn Y.-S."/>
            <person name="Kim J.F."/>
            <person name="Lee D.-W."/>
        </authorList>
    </citation>
    <scope>NUCLEOTIDE SEQUENCE [LARGE SCALE GENOMIC DNA]</scope>
    <source>
        <strain evidence="2 3">DSM 20533</strain>
    </source>
</reference>
<feature type="transmembrane region" description="Helical" evidence="1">
    <location>
        <begin position="33"/>
        <end position="55"/>
    </location>
</feature>
<accession>A0A1L6XBY8</accession>
<evidence type="ECO:0000313" key="2">
    <source>
        <dbReference type="EMBL" id="APT18472.1"/>
    </source>
</evidence>
<keyword evidence="1" id="KW-1133">Transmembrane helix</keyword>
<feature type="transmembrane region" description="Helical" evidence="1">
    <location>
        <begin position="95"/>
        <end position="117"/>
    </location>
</feature>
<keyword evidence="1" id="KW-0812">Transmembrane</keyword>
<dbReference type="AlphaFoldDB" id="A0A1L6XBY8"/>
<gene>
    <name evidence="2" type="ORF">LA20533_03965</name>
</gene>